<name>A0A158BQM9_9BURK</name>
<feature type="transmembrane region" description="Helical" evidence="1">
    <location>
        <begin position="43"/>
        <end position="61"/>
    </location>
</feature>
<keyword evidence="1" id="KW-0812">Transmembrane</keyword>
<protein>
    <submittedName>
        <fullName evidence="2">Uncharacterized protein</fullName>
    </submittedName>
</protein>
<accession>A0A158BQM9</accession>
<dbReference type="AlphaFoldDB" id="A0A158BQM9"/>
<dbReference type="STRING" id="1777143.AWB82_04350"/>
<keyword evidence="1" id="KW-0472">Membrane</keyword>
<keyword evidence="1" id="KW-1133">Transmembrane helix</keyword>
<sequence length="88" mass="9310">MSHSAPLLQILSEAAFSFPGLGDPNVVSWGSTVGMGREALRTAWYMIAVPGSAIALTVLAFDPRLAKHRRADAASHPEALEGLEGLRP</sequence>
<evidence type="ECO:0000313" key="2">
    <source>
        <dbReference type="EMBL" id="SAK71587.1"/>
    </source>
</evidence>
<comment type="caution">
    <text evidence="2">The sequence shown here is derived from an EMBL/GenBank/DDBJ whole genome shotgun (WGS) entry which is preliminary data.</text>
</comment>
<organism evidence="2 3">
    <name type="scientific">Caballeronia glebae</name>
    <dbReference type="NCBI Taxonomy" id="1777143"/>
    <lineage>
        <taxon>Bacteria</taxon>
        <taxon>Pseudomonadati</taxon>
        <taxon>Pseudomonadota</taxon>
        <taxon>Betaproteobacteria</taxon>
        <taxon>Burkholderiales</taxon>
        <taxon>Burkholderiaceae</taxon>
        <taxon>Caballeronia</taxon>
    </lineage>
</organism>
<dbReference type="Proteomes" id="UP000054596">
    <property type="component" value="Unassembled WGS sequence"/>
</dbReference>
<keyword evidence="3" id="KW-1185">Reference proteome</keyword>
<evidence type="ECO:0000313" key="3">
    <source>
        <dbReference type="Proteomes" id="UP000054596"/>
    </source>
</evidence>
<dbReference type="EMBL" id="FCOJ02000033">
    <property type="protein sequence ID" value="SAK71587.1"/>
    <property type="molecule type" value="Genomic_DNA"/>
</dbReference>
<reference evidence="2" key="1">
    <citation type="submission" date="2016-01" db="EMBL/GenBank/DDBJ databases">
        <authorList>
            <person name="Peeters C."/>
        </authorList>
    </citation>
    <scope>NUCLEOTIDE SEQUENCE [LARGE SCALE GENOMIC DNA]</scope>
    <source>
        <strain evidence="2">LMG 29325</strain>
    </source>
</reference>
<proteinExistence type="predicted"/>
<gene>
    <name evidence="2" type="ORF">AWB82_04350</name>
</gene>
<evidence type="ECO:0000256" key="1">
    <source>
        <dbReference type="SAM" id="Phobius"/>
    </source>
</evidence>